<dbReference type="PANTHER" id="PTHR47926">
    <property type="entry name" value="PENTATRICOPEPTIDE REPEAT-CONTAINING PROTEIN"/>
    <property type="match status" value="1"/>
</dbReference>
<dbReference type="PANTHER" id="PTHR47926:SF361">
    <property type="entry name" value="PENTACOTRIPEPTIDE-REPEAT REGION OF PRORP DOMAIN-CONTAINING PROTEIN"/>
    <property type="match status" value="1"/>
</dbReference>
<sequence>MITSRGISNKLLTSRCSSAADNQPPPADIRLHLRRPKPHAPLKPTVLSLPITPVSFPYNVVTSSSPSTTTSSDILRLMDGLGLSLQSDDYALLMKECTVACDSAGAAELHAHLCRRPRCLKANLPTLINRLLLMYVSCGYLDTARHLFDQMAVRKELLLLFDFNSWAILIMAYLHDANYDEAFTLFAKLIKNCHCISRFPPWFVACMLEASAKAVTTGRLDQQVHGLLLKLDNTS</sequence>
<accession>A0A2P2QLG7</accession>
<dbReference type="GO" id="GO:0009451">
    <property type="term" value="P:RNA modification"/>
    <property type="evidence" value="ECO:0007669"/>
    <property type="project" value="InterPro"/>
</dbReference>
<name>A0A2P2QLG7_RHIMU</name>
<dbReference type="Gene3D" id="1.25.40.10">
    <property type="entry name" value="Tetratricopeptide repeat domain"/>
    <property type="match status" value="1"/>
</dbReference>
<dbReference type="InterPro" id="IPR011990">
    <property type="entry name" value="TPR-like_helical_dom_sf"/>
</dbReference>
<dbReference type="AlphaFoldDB" id="A0A2P2QLG7"/>
<dbReference type="InterPro" id="IPR046960">
    <property type="entry name" value="PPR_At4g14850-like_plant"/>
</dbReference>
<evidence type="ECO:0000313" key="1">
    <source>
        <dbReference type="EMBL" id="MBX67745.1"/>
    </source>
</evidence>
<dbReference type="GO" id="GO:0003723">
    <property type="term" value="F:RNA binding"/>
    <property type="evidence" value="ECO:0007669"/>
    <property type="project" value="InterPro"/>
</dbReference>
<proteinExistence type="predicted"/>
<organism evidence="1">
    <name type="scientific">Rhizophora mucronata</name>
    <name type="common">Asiatic mangrove</name>
    <dbReference type="NCBI Taxonomy" id="61149"/>
    <lineage>
        <taxon>Eukaryota</taxon>
        <taxon>Viridiplantae</taxon>
        <taxon>Streptophyta</taxon>
        <taxon>Embryophyta</taxon>
        <taxon>Tracheophyta</taxon>
        <taxon>Spermatophyta</taxon>
        <taxon>Magnoliopsida</taxon>
        <taxon>eudicotyledons</taxon>
        <taxon>Gunneridae</taxon>
        <taxon>Pentapetalae</taxon>
        <taxon>rosids</taxon>
        <taxon>fabids</taxon>
        <taxon>Malpighiales</taxon>
        <taxon>Rhizophoraceae</taxon>
        <taxon>Rhizophora</taxon>
    </lineage>
</organism>
<reference evidence="1" key="1">
    <citation type="submission" date="2018-02" db="EMBL/GenBank/DDBJ databases">
        <title>Rhizophora mucronata_Transcriptome.</title>
        <authorList>
            <person name="Meera S.P."/>
            <person name="Sreeshan A."/>
            <person name="Augustine A."/>
        </authorList>
    </citation>
    <scope>NUCLEOTIDE SEQUENCE</scope>
    <source>
        <tissue evidence="1">Leaf</tissue>
    </source>
</reference>
<protein>
    <recommendedName>
        <fullName evidence="2">Pentatricopeptide repeat-containing protein</fullName>
    </recommendedName>
</protein>
<evidence type="ECO:0008006" key="2">
    <source>
        <dbReference type="Google" id="ProtNLM"/>
    </source>
</evidence>
<dbReference type="EMBL" id="GGEC01087261">
    <property type="protein sequence ID" value="MBX67745.1"/>
    <property type="molecule type" value="Transcribed_RNA"/>
</dbReference>